<dbReference type="Proteomes" id="UP000828941">
    <property type="component" value="Chromosome 3"/>
</dbReference>
<comment type="caution">
    <text evidence="1">The sequence shown here is derived from an EMBL/GenBank/DDBJ whole genome shotgun (WGS) entry which is preliminary data.</text>
</comment>
<sequence length="86" mass="9760">MVRLTEVPQRCDRSTVKGKTGVESVSPESEAVVTERERGSRKSQDLSTSWGTLQDVLQGTETFDCQLRQSSTRVEHLSFYTKLMTY</sequence>
<dbReference type="EMBL" id="CM039428">
    <property type="protein sequence ID" value="KAI4352979.1"/>
    <property type="molecule type" value="Genomic_DNA"/>
</dbReference>
<accession>A0ACB9PVW6</accession>
<gene>
    <name evidence="1" type="ORF">L6164_007179</name>
</gene>
<proteinExistence type="predicted"/>
<protein>
    <submittedName>
        <fullName evidence="1">Uncharacterized protein</fullName>
    </submittedName>
</protein>
<keyword evidence="2" id="KW-1185">Reference proteome</keyword>
<name>A0ACB9PVW6_BAUVA</name>
<organism evidence="1 2">
    <name type="scientific">Bauhinia variegata</name>
    <name type="common">Purple orchid tree</name>
    <name type="synonym">Phanera variegata</name>
    <dbReference type="NCBI Taxonomy" id="167791"/>
    <lineage>
        <taxon>Eukaryota</taxon>
        <taxon>Viridiplantae</taxon>
        <taxon>Streptophyta</taxon>
        <taxon>Embryophyta</taxon>
        <taxon>Tracheophyta</taxon>
        <taxon>Spermatophyta</taxon>
        <taxon>Magnoliopsida</taxon>
        <taxon>eudicotyledons</taxon>
        <taxon>Gunneridae</taxon>
        <taxon>Pentapetalae</taxon>
        <taxon>rosids</taxon>
        <taxon>fabids</taxon>
        <taxon>Fabales</taxon>
        <taxon>Fabaceae</taxon>
        <taxon>Cercidoideae</taxon>
        <taxon>Cercideae</taxon>
        <taxon>Bauhiniinae</taxon>
        <taxon>Bauhinia</taxon>
    </lineage>
</organism>
<evidence type="ECO:0000313" key="1">
    <source>
        <dbReference type="EMBL" id="KAI4352979.1"/>
    </source>
</evidence>
<evidence type="ECO:0000313" key="2">
    <source>
        <dbReference type="Proteomes" id="UP000828941"/>
    </source>
</evidence>
<reference evidence="1 2" key="1">
    <citation type="journal article" date="2022" name="DNA Res.">
        <title>Chromosomal-level genome assembly of the orchid tree Bauhinia variegata (Leguminosae; Cercidoideae) supports the allotetraploid origin hypothesis of Bauhinia.</title>
        <authorList>
            <person name="Zhong Y."/>
            <person name="Chen Y."/>
            <person name="Zheng D."/>
            <person name="Pang J."/>
            <person name="Liu Y."/>
            <person name="Luo S."/>
            <person name="Meng S."/>
            <person name="Qian L."/>
            <person name="Wei D."/>
            <person name="Dai S."/>
            <person name="Zhou R."/>
        </authorList>
    </citation>
    <scope>NUCLEOTIDE SEQUENCE [LARGE SCALE GENOMIC DNA]</scope>
    <source>
        <strain evidence="1">BV-YZ2020</strain>
    </source>
</reference>